<feature type="transmembrane region" description="Helical" evidence="8">
    <location>
        <begin position="312"/>
        <end position="333"/>
    </location>
</feature>
<comment type="similarity">
    <text evidence="2">Belongs to the major facilitator superfamily. EmrB family.</text>
</comment>
<keyword evidence="7 8" id="KW-0472">Membrane</keyword>
<dbReference type="InterPro" id="IPR036259">
    <property type="entry name" value="MFS_trans_sf"/>
</dbReference>
<dbReference type="InterPro" id="IPR011701">
    <property type="entry name" value="MFS"/>
</dbReference>
<dbReference type="Proteomes" id="UP000273044">
    <property type="component" value="Chromosome"/>
</dbReference>
<evidence type="ECO:0000313" key="11">
    <source>
        <dbReference type="EMBL" id="VEH69456.1"/>
    </source>
</evidence>
<dbReference type="OMA" id="QLSWGKV"/>
<dbReference type="PROSITE" id="PS50850">
    <property type="entry name" value="MFS"/>
    <property type="match status" value="1"/>
</dbReference>
<evidence type="ECO:0000256" key="1">
    <source>
        <dbReference type="ARBA" id="ARBA00004651"/>
    </source>
</evidence>
<dbReference type="EMBL" id="CP072385">
    <property type="protein sequence ID" value="QUC10494.1"/>
    <property type="molecule type" value="Genomic_DNA"/>
</dbReference>
<feature type="transmembrane region" description="Helical" evidence="8">
    <location>
        <begin position="281"/>
        <end position="306"/>
    </location>
</feature>
<feature type="transmembrane region" description="Helical" evidence="8">
    <location>
        <begin position="237"/>
        <end position="260"/>
    </location>
</feature>
<name>A0A3N4D5J6_9ACTN</name>
<dbReference type="EMBL" id="LR134406">
    <property type="protein sequence ID" value="VEH69456.1"/>
    <property type="molecule type" value="Genomic_DNA"/>
</dbReference>
<dbReference type="SUPFAM" id="SSF103473">
    <property type="entry name" value="MFS general substrate transporter"/>
    <property type="match status" value="1"/>
</dbReference>
<evidence type="ECO:0000256" key="8">
    <source>
        <dbReference type="SAM" id="Phobius"/>
    </source>
</evidence>
<dbReference type="AlphaFoldDB" id="A0A3N4D5J6"/>
<evidence type="ECO:0000259" key="9">
    <source>
        <dbReference type="PROSITE" id="PS50850"/>
    </source>
</evidence>
<evidence type="ECO:0000313" key="10">
    <source>
        <dbReference type="EMBL" id="QUC10494.1"/>
    </source>
</evidence>
<feature type="transmembrane region" description="Helical" evidence="8">
    <location>
        <begin position="485"/>
        <end position="509"/>
    </location>
</feature>
<feature type="transmembrane region" description="Helical" evidence="8">
    <location>
        <begin position="63"/>
        <end position="82"/>
    </location>
</feature>
<evidence type="ECO:0000313" key="12">
    <source>
        <dbReference type="Proteomes" id="UP000273044"/>
    </source>
</evidence>
<sequence length="514" mass="53717">MTSPTIDISPQQAAPAPRARGRFIALAVLCLAELVGVMDNTIINVGIPTLGRAFDASTTQLQWIVDAYTLVFAVLMLPGGYLGDRVGRRKILITGLLGFAVVSSVSAMTTHITVLIGLRVLLGICAALVFPATLSLISTIFKGTKHHALAVGLWAATAGLGIALGPVVGGLLLEHFEWPSLFWINIVIVLPVAGISSFLVPESRSNKLGRFDAVGMCLAIAALGLFVGSIIEGPQLGWTTLPVLGGLATSILLAGAFMAWEKRVDSPMLDLSLFRASNVATCSSAIGLAFFSLFGFTFTITIYFQAVRGYSALQAGLAILPFAVVMGACSPLAPVLARRFGTGRCVPFGIALMGIGFWIVSFADATNSYWAVMVPAMIFMAMGLAFAQGPATDIILSAAPSDEIGVASGVNDSIREIGGTIGVAVLGSILTHVYRDQMSTVTSTSPSLSAAGDSIMAAQQIAATLPEGSQQTTLRATASDAFLSALHINCLILTGIMLMASILIAFRFVHNARH</sequence>
<keyword evidence="6 8" id="KW-1133">Transmembrane helix</keyword>
<dbReference type="GO" id="GO:0022857">
    <property type="term" value="F:transmembrane transporter activity"/>
    <property type="evidence" value="ECO:0007669"/>
    <property type="project" value="InterPro"/>
</dbReference>
<feature type="domain" description="Major facilitator superfamily (MFS) profile" evidence="9">
    <location>
        <begin position="25"/>
        <end position="513"/>
    </location>
</feature>
<accession>A0A3N4D5J6</accession>
<feature type="transmembrane region" description="Helical" evidence="8">
    <location>
        <begin position="91"/>
        <end position="114"/>
    </location>
</feature>
<dbReference type="RefSeq" id="WP_014845852.1">
    <property type="nucleotide sequence ID" value="NZ_CAURRE010000005.1"/>
</dbReference>
<comment type="subcellular location">
    <subcellularLocation>
        <location evidence="1">Cell membrane</location>
        <topology evidence="1">Multi-pass membrane protein</topology>
    </subcellularLocation>
</comment>
<dbReference type="GO" id="GO:0005886">
    <property type="term" value="C:plasma membrane"/>
    <property type="evidence" value="ECO:0007669"/>
    <property type="project" value="UniProtKB-SubCell"/>
</dbReference>
<dbReference type="Gene3D" id="1.20.1720.10">
    <property type="entry name" value="Multidrug resistance protein D"/>
    <property type="match status" value="1"/>
</dbReference>
<proteinExistence type="inferred from homology"/>
<dbReference type="PRINTS" id="PR01036">
    <property type="entry name" value="TCRTETB"/>
</dbReference>
<feature type="transmembrane region" description="Helical" evidence="8">
    <location>
        <begin position="120"/>
        <end position="141"/>
    </location>
</feature>
<keyword evidence="5 8" id="KW-0812">Transmembrane</keyword>
<keyword evidence="4" id="KW-1003">Cell membrane</keyword>
<dbReference type="Proteomes" id="UP000677180">
    <property type="component" value="Chromosome"/>
</dbReference>
<dbReference type="InterPro" id="IPR004638">
    <property type="entry name" value="EmrB-like"/>
</dbReference>
<reference evidence="11 12" key="1">
    <citation type="submission" date="2018-12" db="EMBL/GenBank/DDBJ databases">
        <authorList>
            <consortium name="Pathogen Informatics"/>
        </authorList>
    </citation>
    <scope>NUCLEOTIDE SEQUENCE [LARGE SCALE GENOMIC DNA]</scope>
    <source>
        <strain evidence="11 12">NCTC12967</strain>
    </source>
</reference>
<dbReference type="Gene3D" id="1.20.1250.20">
    <property type="entry name" value="MFS general substrate transporter like domains"/>
    <property type="match status" value="1"/>
</dbReference>
<keyword evidence="3" id="KW-0813">Transport</keyword>
<reference evidence="10" key="2">
    <citation type="submission" date="2021-03" db="EMBL/GenBank/DDBJ databases">
        <title>Human Oral Microbial Genomes.</title>
        <authorList>
            <person name="Johnston C.D."/>
            <person name="Chen T."/>
            <person name="Dewhirst F.E."/>
        </authorList>
    </citation>
    <scope>NUCLEOTIDE SEQUENCE</scope>
    <source>
        <strain evidence="10">F0714</strain>
    </source>
</reference>
<dbReference type="Pfam" id="PF07690">
    <property type="entry name" value="MFS_1"/>
    <property type="match status" value="1"/>
</dbReference>
<dbReference type="InterPro" id="IPR020846">
    <property type="entry name" value="MFS_dom"/>
</dbReference>
<dbReference type="OrthoDB" id="7375466at2"/>
<gene>
    <name evidence="11" type="primary">qacA_1</name>
    <name evidence="10" type="ORF">J5A53_12005</name>
    <name evidence="11" type="ORF">NCTC12967_00725</name>
</gene>
<evidence type="ECO:0000256" key="3">
    <source>
        <dbReference type="ARBA" id="ARBA00022448"/>
    </source>
</evidence>
<dbReference type="CDD" id="cd17321">
    <property type="entry name" value="MFS_MMR_MDR_like"/>
    <property type="match status" value="1"/>
</dbReference>
<feature type="transmembrane region" description="Helical" evidence="8">
    <location>
        <begin position="148"/>
        <end position="169"/>
    </location>
</feature>
<feature type="transmembrane region" description="Helical" evidence="8">
    <location>
        <begin position="213"/>
        <end position="231"/>
    </location>
</feature>
<dbReference type="GeneID" id="64406209"/>
<protein>
    <submittedName>
        <fullName evidence="11">Antiseptic resistance protein</fullName>
    </submittedName>
    <submittedName>
        <fullName evidence="10">MFS transporter</fullName>
    </submittedName>
</protein>
<keyword evidence="12" id="KW-1185">Reference proteome</keyword>
<dbReference type="NCBIfam" id="TIGR00711">
    <property type="entry name" value="efflux_EmrB"/>
    <property type="match status" value="1"/>
</dbReference>
<evidence type="ECO:0000256" key="4">
    <source>
        <dbReference type="ARBA" id="ARBA00022475"/>
    </source>
</evidence>
<evidence type="ECO:0000256" key="2">
    <source>
        <dbReference type="ARBA" id="ARBA00008537"/>
    </source>
</evidence>
<feature type="transmembrane region" description="Helical" evidence="8">
    <location>
        <begin position="23"/>
        <end position="43"/>
    </location>
</feature>
<dbReference type="PANTHER" id="PTHR42718">
    <property type="entry name" value="MAJOR FACILITATOR SUPERFAMILY MULTIDRUG TRANSPORTER MFSC"/>
    <property type="match status" value="1"/>
</dbReference>
<evidence type="ECO:0000256" key="5">
    <source>
        <dbReference type="ARBA" id="ARBA00022692"/>
    </source>
</evidence>
<evidence type="ECO:0000256" key="7">
    <source>
        <dbReference type="ARBA" id="ARBA00023136"/>
    </source>
</evidence>
<organism evidence="11 12">
    <name type="scientific">Arachnia propionica</name>
    <dbReference type="NCBI Taxonomy" id="1750"/>
    <lineage>
        <taxon>Bacteria</taxon>
        <taxon>Bacillati</taxon>
        <taxon>Actinomycetota</taxon>
        <taxon>Actinomycetes</taxon>
        <taxon>Propionibacteriales</taxon>
        <taxon>Propionibacteriaceae</taxon>
        <taxon>Arachnia</taxon>
    </lineage>
</organism>
<feature type="transmembrane region" description="Helical" evidence="8">
    <location>
        <begin position="181"/>
        <end position="201"/>
    </location>
</feature>
<evidence type="ECO:0000256" key="6">
    <source>
        <dbReference type="ARBA" id="ARBA00022989"/>
    </source>
</evidence>
<feature type="transmembrane region" description="Helical" evidence="8">
    <location>
        <begin position="369"/>
        <end position="387"/>
    </location>
</feature>
<dbReference type="PANTHER" id="PTHR42718:SF9">
    <property type="entry name" value="MAJOR FACILITATOR SUPERFAMILY MULTIDRUG TRANSPORTER MFSC"/>
    <property type="match status" value="1"/>
</dbReference>
<feature type="transmembrane region" description="Helical" evidence="8">
    <location>
        <begin position="345"/>
        <end position="363"/>
    </location>
</feature>